<protein>
    <recommendedName>
        <fullName evidence="3">CARD domain-containing protein</fullName>
    </recommendedName>
</protein>
<feature type="region of interest" description="Disordered" evidence="2">
    <location>
        <begin position="519"/>
        <end position="571"/>
    </location>
</feature>
<dbReference type="Proteomes" id="UP001374579">
    <property type="component" value="Unassembled WGS sequence"/>
</dbReference>
<accession>A0AAN9FWL1</accession>
<dbReference type="GO" id="GO:0042981">
    <property type="term" value="P:regulation of apoptotic process"/>
    <property type="evidence" value="ECO:0007669"/>
    <property type="project" value="InterPro"/>
</dbReference>
<dbReference type="SUPFAM" id="SSF47986">
    <property type="entry name" value="DEATH domain"/>
    <property type="match status" value="1"/>
</dbReference>
<dbReference type="AlphaFoldDB" id="A0AAN9FWL1"/>
<dbReference type="EMBL" id="JBAMIC010004070">
    <property type="protein sequence ID" value="KAK7087814.1"/>
    <property type="molecule type" value="Genomic_DNA"/>
</dbReference>
<sequence>MPSCFHGMKFPQTLVTPTETQTLTDCRAFQGQVGHGTNASQLPPTDNAYFSLPKLKREAKKVEKDSGDSSKPKIENPATSPRYPCRKGLYSCLSTATYMMDEEYRESLHRHYHLLMTHIILTDDIMQRLANEKILPSTMIKDIRGGRTKEERNECLLNALRLRGNKSFKKFRELMYRTGNFFVADLLWGEGDSQGIIDEKDLAKFPGLVSCVQDNQKKKLVYYLDSKIREKALQLAWKHNPQERIDHLRSKAIDFNQEKIFRDTITSQEEKIKNLEDTLAWERVCSKRLKIEIGTLEKQIDNIKLEHRSSTETQLRFNDANITSITRYKDRLNKVRGRVLNLTEEVQVRLDPGTSTWDSSPPPPGDSEELDFRVSRLENNTRSILNKLRLTQDLLKKLQTQREDVLKLVNRRYSHEPLVSVVKDVLKHEQKHRSLVMRDILRLNDTLKHIGPGTNTSTTTPTLSTPLPDPSILDTKHFKSQLALLKAEAEHIQKRFKWKESEVITLQQEVFALKQRLGEASPFQPPNTPASNDALQTSPRSISSGTFRPRTASTSSLERSPSLQKSLLKRSQSSKTVTFHKTVLEKNSEGNWVGRTDLDKTHIDADEYLQEEVVEEEELGDAEDDSVKVPADFLQSWGEGDTTSKTQRQSQANSALYAAYATSKINHR</sequence>
<dbReference type="CDD" id="cd01671">
    <property type="entry name" value="CARD"/>
    <property type="match status" value="1"/>
</dbReference>
<dbReference type="PROSITE" id="PS50209">
    <property type="entry name" value="CARD"/>
    <property type="match status" value="1"/>
</dbReference>
<keyword evidence="5" id="KW-1185">Reference proteome</keyword>
<evidence type="ECO:0000313" key="5">
    <source>
        <dbReference type="Proteomes" id="UP001374579"/>
    </source>
</evidence>
<dbReference type="InterPro" id="IPR001315">
    <property type="entry name" value="CARD"/>
</dbReference>
<feature type="coiled-coil region" evidence="1">
    <location>
        <begin position="286"/>
        <end position="345"/>
    </location>
</feature>
<dbReference type="InterPro" id="IPR011029">
    <property type="entry name" value="DEATH-like_dom_sf"/>
</dbReference>
<gene>
    <name evidence="4" type="ORF">V1264_021818</name>
</gene>
<organism evidence="4 5">
    <name type="scientific">Littorina saxatilis</name>
    <dbReference type="NCBI Taxonomy" id="31220"/>
    <lineage>
        <taxon>Eukaryota</taxon>
        <taxon>Metazoa</taxon>
        <taxon>Spiralia</taxon>
        <taxon>Lophotrochozoa</taxon>
        <taxon>Mollusca</taxon>
        <taxon>Gastropoda</taxon>
        <taxon>Caenogastropoda</taxon>
        <taxon>Littorinimorpha</taxon>
        <taxon>Littorinoidea</taxon>
        <taxon>Littorinidae</taxon>
        <taxon>Littorina</taxon>
    </lineage>
</organism>
<evidence type="ECO:0000259" key="3">
    <source>
        <dbReference type="PROSITE" id="PS50209"/>
    </source>
</evidence>
<feature type="compositionally biased region" description="Polar residues" evidence="2">
    <location>
        <begin position="529"/>
        <end position="558"/>
    </location>
</feature>
<evidence type="ECO:0000256" key="1">
    <source>
        <dbReference type="SAM" id="Coils"/>
    </source>
</evidence>
<feature type="region of interest" description="Disordered" evidence="2">
    <location>
        <begin position="60"/>
        <end position="80"/>
    </location>
</feature>
<evidence type="ECO:0000256" key="2">
    <source>
        <dbReference type="SAM" id="MobiDB-lite"/>
    </source>
</evidence>
<feature type="compositionally biased region" description="Low complexity" evidence="2">
    <location>
        <begin position="559"/>
        <end position="571"/>
    </location>
</feature>
<comment type="caution">
    <text evidence="4">The sequence shown here is derived from an EMBL/GenBank/DDBJ whole genome shotgun (WGS) entry which is preliminary data.</text>
</comment>
<name>A0AAN9FWL1_9CAEN</name>
<evidence type="ECO:0000313" key="4">
    <source>
        <dbReference type="EMBL" id="KAK7087814.1"/>
    </source>
</evidence>
<feature type="compositionally biased region" description="Basic and acidic residues" evidence="2">
    <location>
        <begin position="60"/>
        <end position="74"/>
    </location>
</feature>
<feature type="domain" description="CARD" evidence="3">
    <location>
        <begin position="100"/>
        <end position="190"/>
    </location>
</feature>
<dbReference type="Gene3D" id="1.10.533.10">
    <property type="entry name" value="Death Domain, Fas"/>
    <property type="match status" value="1"/>
</dbReference>
<reference evidence="4 5" key="1">
    <citation type="submission" date="2024-02" db="EMBL/GenBank/DDBJ databases">
        <title>Chromosome-scale genome assembly of the rough periwinkle Littorina saxatilis.</title>
        <authorList>
            <person name="De Jode A."/>
            <person name="Faria R."/>
            <person name="Formenti G."/>
            <person name="Sims Y."/>
            <person name="Smith T.P."/>
            <person name="Tracey A."/>
            <person name="Wood J.M.D."/>
            <person name="Zagrodzka Z.B."/>
            <person name="Johannesson K."/>
            <person name="Butlin R.K."/>
            <person name="Leder E.H."/>
        </authorList>
    </citation>
    <scope>NUCLEOTIDE SEQUENCE [LARGE SCALE GENOMIC DNA]</scope>
    <source>
        <strain evidence="4">Snail1</strain>
        <tissue evidence="4">Muscle</tissue>
    </source>
</reference>
<keyword evidence="1" id="KW-0175">Coiled coil</keyword>
<proteinExistence type="predicted"/>